<comment type="caution">
    <text evidence="1">The sequence shown here is derived from an EMBL/GenBank/DDBJ whole genome shotgun (WGS) entry which is preliminary data.</text>
</comment>
<gene>
    <name evidence="1" type="ORF">MKP09_07105</name>
</gene>
<protein>
    <recommendedName>
        <fullName evidence="3">Uracil-DNA glycosylase</fullName>
    </recommendedName>
</protein>
<evidence type="ECO:0000313" key="2">
    <source>
        <dbReference type="Proteomes" id="UP001202248"/>
    </source>
</evidence>
<dbReference type="InterPro" id="IPR036895">
    <property type="entry name" value="Uracil-DNA_glycosylase-like_sf"/>
</dbReference>
<organism evidence="1 2">
    <name type="scientific">Niabella ginsengisoli</name>
    <dbReference type="NCBI Taxonomy" id="522298"/>
    <lineage>
        <taxon>Bacteria</taxon>
        <taxon>Pseudomonadati</taxon>
        <taxon>Bacteroidota</taxon>
        <taxon>Chitinophagia</taxon>
        <taxon>Chitinophagales</taxon>
        <taxon>Chitinophagaceae</taxon>
        <taxon>Niabella</taxon>
    </lineage>
</organism>
<reference evidence="1 2" key="1">
    <citation type="submission" date="2022-02" db="EMBL/GenBank/DDBJ databases">
        <authorList>
            <person name="Min J."/>
        </authorList>
    </citation>
    <scope>NUCLEOTIDE SEQUENCE [LARGE SCALE GENOMIC DNA]</scope>
    <source>
        <strain evidence="1 2">GR10-1</strain>
    </source>
</reference>
<name>A0ABS9SH45_9BACT</name>
<evidence type="ECO:0008006" key="3">
    <source>
        <dbReference type="Google" id="ProtNLM"/>
    </source>
</evidence>
<accession>A0ABS9SH45</accession>
<keyword evidence="2" id="KW-1185">Reference proteome</keyword>
<dbReference type="PANTHER" id="PTHR11264:SF0">
    <property type="entry name" value="URACIL-DNA GLYCOSYLASE"/>
    <property type="match status" value="1"/>
</dbReference>
<dbReference type="InterPro" id="IPR002043">
    <property type="entry name" value="UDG_fam1"/>
</dbReference>
<proteinExistence type="predicted"/>
<dbReference type="Gene3D" id="3.40.470.10">
    <property type="entry name" value="Uracil-DNA glycosylase-like domain"/>
    <property type="match status" value="1"/>
</dbReference>
<dbReference type="SUPFAM" id="SSF52141">
    <property type="entry name" value="Uracil-DNA glycosylase-like"/>
    <property type="match status" value="1"/>
</dbReference>
<sequence length="60" mass="7072">MNVQIDPSWKKKLSAEFDKPYFSNIVDHLKTEKQLNKIIYPPGQMIFNAFNSTPLIKLKY</sequence>
<dbReference type="Proteomes" id="UP001202248">
    <property type="component" value="Unassembled WGS sequence"/>
</dbReference>
<evidence type="ECO:0000313" key="1">
    <source>
        <dbReference type="EMBL" id="MCH5597691.1"/>
    </source>
</evidence>
<dbReference type="PANTHER" id="PTHR11264">
    <property type="entry name" value="URACIL-DNA GLYCOSYLASE"/>
    <property type="match status" value="1"/>
</dbReference>
<dbReference type="EMBL" id="JAKWBL010000001">
    <property type="protein sequence ID" value="MCH5597691.1"/>
    <property type="molecule type" value="Genomic_DNA"/>
</dbReference>